<comment type="catalytic activity">
    <reaction evidence="15 17">
        <text>N(6)-biotinyl-L-lysyl-[protein] + hydrogencarbonate + ATP = N(6)-carboxybiotinyl-L-lysyl-[protein] + ADP + phosphate + H(+)</text>
        <dbReference type="Rhea" id="RHEA:13501"/>
        <dbReference type="Rhea" id="RHEA-COMP:10505"/>
        <dbReference type="Rhea" id="RHEA-COMP:10506"/>
        <dbReference type="ChEBI" id="CHEBI:15378"/>
        <dbReference type="ChEBI" id="CHEBI:17544"/>
        <dbReference type="ChEBI" id="CHEBI:30616"/>
        <dbReference type="ChEBI" id="CHEBI:43474"/>
        <dbReference type="ChEBI" id="CHEBI:83144"/>
        <dbReference type="ChEBI" id="CHEBI:83145"/>
        <dbReference type="ChEBI" id="CHEBI:456216"/>
        <dbReference type="EC" id="6.3.4.14"/>
    </reaction>
</comment>
<keyword evidence="8 16" id="KW-0547">Nucleotide-binding</keyword>
<evidence type="ECO:0000313" key="21">
    <source>
        <dbReference type="Proteomes" id="UP000249061"/>
    </source>
</evidence>
<evidence type="ECO:0000256" key="16">
    <source>
        <dbReference type="PROSITE-ProRule" id="PRU00409"/>
    </source>
</evidence>
<accession>A0A2W5V6H8</accession>
<dbReference type="GO" id="GO:0006633">
    <property type="term" value="P:fatty acid biosynthetic process"/>
    <property type="evidence" value="ECO:0007669"/>
    <property type="project" value="UniProtKB-KW"/>
</dbReference>
<dbReference type="GO" id="GO:0005524">
    <property type="term" value="F:ATP binding"/>
    <property type="evidence" value="ECO:0007669"/>
    <property type="project" value="UniProtKB-UniRule"/>
</dbReference>
<dbReference type="InterPro" id="IPR005481">
    <property type="entry name" value="BC-like_N"/>
</dbReference>
<evidence type="ECO:0000256" key="2">
    <source>
        <dbReference type="ARBA" id="ARBA00004956"/>
    </source>
</evidence>
<evidence type="ECO:0000256" key="17">
    <source>
        <dbReference type="RuleBase" id="RU365063"/>
    </source>
</evidence>
<dbReference type="SUPFAM" id="SSF51246">
    <property type="entry name" value="Rudiment single hybrid motif"/>
    <property type="match status" value="1"/>
</dbReference>
<dbReference type="InterPro" id="IPR013815">
    <property type="entry name" value="ATP_grasp_subdomain_1"/>
</dbReference>
<dbReference type="SMART" id="SM00878">
    <property type="entry name" value="Biotin_carb_C"/>
    <property type="match status" value="1"/>
</dbReference>
<comment type="pathway">
    <text evidence="2 17">Lipid metabolism; malonyl-CoA biosynthesis; malonyl-CoA from acetyl-CoA: step 1/1.</text>
</comment>
<dbReference type="InterPro" id="IPR005479">
    <property type="entry name" value="CPAse_ATP-bd"/>
</dbReference>
<dbReference type="PROSITE" id="PS00866">
    <property type="entry name" value="CPSASE_1"/>
    <property type="match status" value="1"/>
</dbReference>
<evidence type="ECO:0000256" key="14">
    <source>
        <dbReference type="ARBA" id="ARBA00023267"/>
    </source>
</evidence>
<dbReference type="PANTHER" id="PTHR48095">
    <property type="entry name" value="PYRUVATE CARBOXYLASE SUBUNIT A"/>
    <property type="match status" value="1"/>
</dbReference>
<keyword evidence="7" id="KW-0479">Metal-binding</keyword>
<feature type="domain" description="ATP-grasp" evidence="18">
    <location>
        <begin position="120"/>
        <end position="317"/>
    </location>
</feature>
<dbReference type="AlphaFoldDB" id="A0A2W5V6H8"/>
<name>A0A2W5V6H8_9BACT</name>
<keyword evidence="12 17" id="KW-0443">Lipid metabolism</keyword>
<evidence type="ECO:0000256" key="3">
    <source>
        <dbReference type="ARBA" id="ARBA00011750"/>
    </source>
</evidence>
<keyword evidence="9 17" id="KW-0276">Fatty acid metabolism</keyword>
<dbReference type="PROSITE" id="PS50979">
    <property type="entry name" value="BC"/>
    <property type="match status" value="1"/>
</dbReference>
<dbReference type="FunFam" id="3.30.1490.20:FF:000018">
    <property type="entry name" value="Biotin carboxylase"/>
    <property type="match status" value="1"/>
</dbReference>
<keyword evidence="10 16" id="KW-0067">ATP-binding</keyword>
<dbReference type="UniPathway" id="UPA00655">
    <property type="reaction ID" value="UER00711"/>
</dbReference>
<sequence length="461" mass="50753">MFKKVLIANRGEIALRVIRACRELGIATVAVHSTADANALHVRFADESVCIGPPPSKESYLNVPALLSAAEITRADAIHPGYGFLSENAEFAEVCKKCQITFIGPKPEHIRLMGNKVRARDAAKAAGLPLLPGSPGVLKSAEEAEALAREIGFPVILKAAAGGGGRGMKIVREPHALAQAFATASAEAVNAFSNGDMYLERYVEKPRHIEIQIVGDVHGNVVHLFERECSVQRRHQKLIEEAPSKALSPELREEMGRVSVEAMKKIGYSNLGTIEYLLDEHGRFYFMEMNTRVQVEHPVTEQITGVDLLRTQLLLAAGEKLPFKQEDLSIRGASIECRVNAEDPVTFAPWPGKITAYNPPGGLGVRVDSAAYENYTIPAHYDSLVAKLIVTADDRDQAIRRMQRALSEYVVQGIRTNIPFHRAALQEEAFIKGEYDTRFVERMHASETGTQRLKKAVEETP</sequence>
<evidence type="ECO:0000256" key="4">
    <source>
        <dbReference type="ARBA" id="ARBA00013263"/>
    </source>
</evidence>
<dbReference type="GO" id="GO:2001295">
    <property type="term" value="P:malonyl-CoA biosynthetic process"/>
    <property type="evidence" value="ECO:0007669"/>
    <property type="project" value="UniProtKB-UniPathway"/>
</dbReference>
<dbReference type="PROSITE" id="PS50975">
    <property type="entry name" value="ATP_GRASP"/>
    <property type="match status" value="1"/>
</dbReference>
<dbReference type="InterPro" id="IPR005482">
    <property type="entry name" value="Biotin_COase_C"/>
</dbReference>
<feature type="domain" description="Biotin carboxylation" evidence="19">
    <location>
        <begin position="1"/>
        <end position="445"/>
    </location>
</feature>
<reference evidence="20 21" key="1">
    <citation type="submission" date="2017-08" db="EMBL/GenBank/DDBJ databases">
        <title>Infants hospitalized years apart are colonized by the same room-sourced microbial strains.</title>
        <authorList>
            <person name="Brooks B."/>
            <person name="Olm M.R."/>
            <person name="Firek B.A."/>
            <person name="Baker R."/>
            <person name="Thomas B.C."/>
            <person name="Morowitz M.J."/>
            <person name="Banfield J.F."/>
        </authorList>
    </citation>
    <scope>NUCLEOTIDE SEQUENCE [LARGE SCALE GENOMIC DNA]</scope>
    <source>
        <strain evidence="20">S2_003_000_R2_14</strain>
    </source>
</reference>
<evidence type="ECO:0000256" key="8">
    <source>
        <dbReference type="ARBA" id="ARBA00022741"/>
    </source>
</evidence>
<evidence type="ECO:0000259" key="18">
    <source>
        <dbReference type="PROSITE" id="PS50975"/>
    </source>
</evidence>
<dbReference type="SUPFAM" id="SSF52440">
    <property type="entry name" value="PreATP-grasp domain"/>
    <property type="match status" value="1"/>
</dbReference>
<dbReference type="InterPro" id="IPR051602">
    <property type="entry name" value="ACC_Biotin_Carboxylase"/>
</dbReference>
<evidence type="ECO:0000256" key="10">
    <source>
        <dbReference type="ARBA" id="ARBA00022840"/>
    </source>
</evidence>
<dbReference type="EMBL" id="QFQP01000014">
    <property type="protein sequence ID" value="PZR11414.1"/>
    <property type="molecule type" value="Genomic_DNA"/>
</dbReference>
<keyword evidence="13 17" id="KW-0275">Fatty acid biosynthesis</keyword>
<dbReference type="InterPro" id="IPR016185">
    <property type="entry name" value="PreATP-grasp_dom_sf"/>
</dbReference>
<proteinExistence type="predicted"/>
<evidence type="ECO:0000313" key="20">
    <source>
        <dbReference type="EMBL" id="PZR11414.1"/>
    </source>
</evidence>
<dbReference type="InterPro" id="IPR011764">
    <property type="entry name" value="Biotin_carboxylation_dom"/>
</dbReference>
<dbReference type="GO" id="GO:0046872">
    <property type="term" value="F:metal ion binding"/>
    <property type="evidence" value="ECO:0007669"/>
    <property type="project" value="UniProtKB-KW"/>
</dbReference>
<evidence type="ECO:0000256" key="1">
    <source>
        <dbReference type="ARBA" id="ARBA00003761"/>
    </source>
</evidence>
<dbReference type="NCBIfam" id="TIGR00514">
    <property type="entry name" value="accC"/>
    <property type="match status" value="1"/>
</dbReference>
<dbReference type="FunFam" id="3.40.50.20:FF:000010">
    <property type="entry name" value="Propionyl-CoA carboxylase subunit alpha"/>
    <property type="match status" value="1"/>
</dbReference>
<dbReference type="Pfam" id="PF02786">
    <property type="entry name" value="CPSase_L_D2"/>
    <property type="match status" value="1"/>
</dbReference>
<comment type="function">
    <text evidence="1 17">This protein is a component of the acetyl coenzyme A carboxylase complex; first, biotin carboxylase catalyzes the carboxylation of the carrier protein and then the transcarboxylase transfers the carboxyl group to form malonyl-CoA.</text>
</comment>
<dbReference type="Gene3D" id="3.30.470.20">
    <property type="entry name" value="ATP-grasp fold, B domain"/>
    <property type="match status" value="1"/>
</dbReference>
<dbReference type="Gene3D" id="3.30.1490.20">
    <property type="entry name" value="ATP-grasp fold, A domain"/>
    <property type="match status" value="1"/>
</dbReference>
<evidence type="ECO:0000256" key="9">
    <source>
        <dbReference type="ARBA" id="ARBA00022832"/>
    </source>
</evidence>
<dbReference type="InterPro" id="IPR011054">
    <property type="entry name" value="Rudment_hybrid_motif"/>
</dbReference>
<organism evidence="20 21">
    <name type="scientific">Archangium gephyra</name>
    <dbReference type="NCBI Taxonomy" id="48"/>
    <lineage>
        <taxon>Bacteria</taxon>
        <taxon>Pseudomonadati</taxon>
        <taxon>Myxococcota</taxon>
        <taxon>Myxococcia</taxon>
        <taxon>Myxococcales</taxon>
        <taxon>Cystobacterineae</taxon>
        <taxon>Archangiaceae</taxon>
        <taxon>Archangium</taxon>
    </lineage>
</organism>
<comment type="caution">
    <text evidence="20">The sequence shown here is derived from an EMBL/GenBank/DDBJ whole genome shotgun (WGS) entry which is preliminary data.</text>
</comment>
<keyword evidence="5 17" id="KW-0444">Lipid biosynthesis</keyword>
<evidence type="ECO:0000256" key="12">
    <source>
        <dbReference type="ARBA" id="ARBA00023098"/>
    </source>
</evidence>
<evidence type="ECO:0000256" key="5">
    <source>
        <dbReference type="ARBA" id="ARBA00022516"/>
    </source>
</evidence>
<evidence type="ECO:0000256" key="6">
    <source>
        <dbReference type="ARBA" id="ARBA00022598"/>
    </source>
</evidence>
<dbReference type="Proteomes" id="UP000249061">
    <property type="component" value="Unassembled WGS sequence"/>
</dbReference>
<keyword evidence="11" id="KW-0460">Magnesium</keyword>
<evidence type="ECO:0000256" key="7">
    <source>
        <dbReference type="ARBA" id="ARBA00022723"/>
    </source>
</evidence>
<dbReference type="Gene3D" id="3.40.50.20">
    <property type="match status" value="1"/>
</dbReference>
<dbReference type="Pfam" id="PF02785">
    <property type="entry name" value="Biotin_carb_C"/>
    <property type="match status" value="1"/>
</dbReference>
<comment type="subunit">
    <text evidence="3 17">Acetyl-CoA carboxylase is a heterohexamer of biotin carboxyl carrier protein, biotin carboxylase and the two subunits of carboxyl transferase in a 2:2 complex.</text>
</comment>
<protein>
    <recommendedName>
        <fullName evidence="4 17">Biotin carboxylase</fullName>
        <ecNumber evidence="4 17">6.3.4.14</ecNumber>
    </recommendedName>
    <alternativeName>
        <fullName evidence="17">Acetyl-coenzyme A carboxylase biotin carboxylase subunit A</fullName>
    </alternativeName>
</protein>
<gene>
    <name evidence="20" type="primary">accC</name>
    <name evidence="20" type="ORF">DI536_17450</name>
</gene>
<keyword evidence="6 17" id="KW-0436">Ligase</keyword>
<dbReference type="PANTHER" id="PTHR48095:SF2">
    <property type="entry name" value="BIOTIN CARBOXYLASE, CHLOROPLASTIC"/>
    <property type="match status" value="1"/>
</dbReference>
<dbReference type="Pfam" id="PF00289">
    <property type="entry name" value="Biotin_carb_N"/>
    <property type="match status" value="1"/>
</dbReference>
<dbReference type="InterPro" id="IPR011761">
    <property type="entry name" value="ATP-grasp"/>
</dbReference>
<dbReference type="PROSITE" id="PS00867">
    <property type="entry name" value="CPSASE_2"/>
    <property type="match status" value="1"/>
</dbReference>
<dbReference type="SUPFAM" id="SSF56059">
    <property type="entry name" value="Glutathione synthetase ATP-binding domain-like"/>
    <property type="match status" value="1"/>
</dbReference>
<keyword evidence="14 17" id="KW-0092">Biotin</keyword>
<dbReference type="GO" id="GO:0004075">
    <property type="term" value="F:biotin carboxylase activity"/>
    <property type="evidence" value="ECO:0007669"/>
    <property type="project" value="UniProtKB-EC"/>
</dbReference>
<dbReference type="EC" id="6.3.4.14" evidence="4 17"/>
<evidence type="ECO:0000256" key="11">
    <source>
        <dbReference type="ARBA" id="ARBA00022842"/>
    </source>
</evidence>
<dbReference type="NCBIfam" id="NF006367">
    <property type="entry name" value="PRK08591.1"/>
    <property type="match status" value="1"/>
</dbReference>
<evidence type="ECO:0000259" key="19">
    <source>
        <dbReference type="PROSITE" id="PS50979"/>
    </source>
</evidence>
<evidence type="ECO:0000256" key="15">
    <source>
        <dbReference type="ARBA" id="ARBA00048600"/>
    </source>
</evidence>
<dbReference type="InterPro" id="IPR004549">
    <property type="entry name" value="Acetyl_CoA_COase_biotin_COase"/>
</dbReference>
<evidence type="ECO:0000256" key="13">
    <source>
        <dbReference type="ARBA" id="ARBA00023160"/>
    </source>
</evidence>